<keyword evidence="11" id="KW-1185">Reference proteome</keyword>
<dbReference type="PROSITE" id="PS00194">
    <property type="entry name" value="THIOREDOXIN_1"/>
    <property type="match status" value="1"/>
</dbReference>
<feature type="transmembrane region" description="Helical" evidence="8">
    <location>
        <begin position="93"/>
        <end position="113"/>
    </location>
</feature>
<dbReference type="GO" id="GO:0017004">
    <property type="term" value="P:cytochrome complex assembly"/>
    <property type="evidence" value="ECO:0007669"/>
    <property type="project" value="InterPro"/>
</dbReference>
<dbReference type="AlphaFoldDB" id="A0AB73T0H7"/>
<dbReference type="InterPro" id="IPR013766">
    <property type="entry name" value="Thioredoxin_domain"/>
</dbReference>
<gene>
    <name evidence="10" type="ORF">C7383_113125</name>
</gene>
<feature type="transmembrane region" description="Helical" evidence="8">
    <location>
        <begin position="212"/>
        <end position="233"/>
    </location>
</feature>
<dbReference type="SUPFAM" id="SSF52833">
    <property type="entry name" value="Thioredoxin-like"/>
    <property type="match status" value="1"/>
</dbReference>
<evidence type="ECO:0000256" key="5">
    <source>
        <dbReference type="ARBA" id="ARBA00022989"/>
    </source>
</evidence>
<dbReference type="InterPro" id="IPR036249">
    <property type="entry name" value="Thioredoxin-like_sf"/>
</dbReference>
<keyword evidence="5 8" id="KW-1133">Transmembrane helix</keyword>
<dbReference type="EMBL" id="QGGY01000013">
    <property type="protein sequence ID" value="PWJ73339.1"/>
    <property type="molecule type" value="Genomic_DNA"/>
</dbReference>
<evidence type="ECO:0000313" key="10">
    <source>
        <dbReference type="EMBL" id="PWJ73339.1"/>
    </source>
</evidence>
<dbReference type="GO" id="GO:0016491">
    <property type="term" value="F:oxidoreductase activity"/>
    <property type="evidence" value="ECO:0007669"/>
    <property type="project" value="InterPro"/>
</dbReference>
<feature type="transmembrane region" description="Helical" evidence="8">
    <location>
        <begin position="134"/>
        <end position="163"/>
    </location>
</feature>
<feature type="transmembrane region" description="Helical" evidence="8">
    <location>
        <begin position="175"/>
        <end position="200"/>
    </location>
</feature>
<evidence type="ECO:0000256" key="8">
    <source>
        <dbReference type="SAM" id="Phobius"/>
    </source>
</evidence>
<keyword evidence="4 8" id="KW-0812">Transmembrane</keyword>
<dbReference type="PROSITE" id="PS51352">
    <property type="entry name" value="THIOREDOXIN_2"/>
    <property type="match status" value="1"/>
</dbReference>
<evidence type="ECO:0000256" key="1">
    <source>
        <dbReference type="ARBA" id="ARBA00004651"/>
    </source>
</evidence>
<dbReference type="RefSeq" id="WP_109747878.1">
    <property type="nucleotide sequence ID" value="NZ_CABJAT010000002.1"/>
</dbReference>
<comment type="subcellular location">
    <subcellularLocation>
        <location evidence="1">Cell membrane</location>
        <topology evidence="1">Multi-pass membrane protein</topology>
    </subcellularLocation>
</comment>
<feature type="region of interest" description="Disordered" evidence="7">
    <location>
        <begin position="273"/>
        <end position="297"/>
    </location>
</feature>
<name>A0AB73T0H7_9FIRM</name>
<evidence type="ECO:0000256" key="3">
    <source>
        <dbReference type="ARBA" id="ARBA00022475"/>
    </source>
</evidence>
<keyword evidence="6 8" id="KW-0472">Membrane</keyword>
<dbReference type="Pfam" id="PF00578">
    <property type="entry name" value="AhpC-TSA"/>
    <property type="match status" value="1"/>
</dbReference>
<feature type="compositionally biased region" description="Low complexity" evidence="7">
    <location>
        <begin position="274"/>
        <end position="287"/>
    </location>
</feature>
<accession>A0AB73T0H7</accession>
<evidence type="ECO:0000256" key="4">
    <source>
        <dbReference type="ARBA" id="ARBA00022692"/>
    </source>
</evidence>
<evidence type="ECO:0000313" key="11">
    <source>
        <dbReference type="Proteomes" id="UP000245412"/>
    </source>
</evidence>
<dbReference type="Pfam" id="PF02683">
    <property type="entry name" value="DsbD_TM"/>
    <property type="match status" value="1"/>
</dbReference>
<comment type="similarity">
    <text evidence="2">Belongs to the DsbD family.</text>
</comment>
<proteinExistence type="inferred from homology"/>
<feature type="transmembrane region" description="Helical" evidence="8">
    <location>
        <begin position="58"/>
        <end position="87"/>
    </location>
</feature>
<dbReference type="Proteomes" id="UP000245412">
    <property type="component" value="Unassembled WGS sequence"/>
</dbReference>
<evidence type="ECO:0000259" key="9">
    <source>
        <dbReference type="PROSITE" id="PS51352"/>
    </source>
</evidence>
<dbReference type="PANTHER" id="PTHR31272">
    <property type="entry name" value="CYTOCHROME C-TYPE BIOGENESIS PROTEIN HI_1454-RELATED"/>
    <property type="match status" value="1"/>
</dbReference>
<evidence type="ECO:0000256" key="6">
    <source>
        <dbReference type="ARBA" id="ARBA00023136"/>
    </source>
</evidence>
<comment type="caution">
    <text evidence="10">The sequence shown here is derived from an EMBL/GenBank/DDBJ whole genome shotgun (WGS) entry which is preliminary data.</text>
</comment>
<dbReference type="CDD" id="cd02966">
    <property type="entry name" value="TlpA_like_family"/>
    <property type="match status" value="1"/>
</dbReference>
<dbReference type="InterPro" id="IPR000866">
    <property type="entry name" value="AhpC/TSA"/>
</dbReference>
<dbReference type="PANTHER" id="PTHR31272:SF4">
    <property type="entry name" value="CYTOCHROME C-TYPE BIOGENESIS PROTEIN HI_1454-RELATED"/>
    <property type="match status" value="1"/>
</dbReference>
<evidence type="ECO:0000256" key="2">
    <source>
        <dbReference type="ARBA" id="ARBA00006143"/>
    </source>
</evidence>
<feature type="domain" description="Thioredoxin" evidence="9">
    <location>
        <begin position="295"/>
        <end position="445"/>
    </location>
</feature>
<dbReference type="InterPro" id="IPR017937">
    <property type="entry name" value="Thioredoxin_CS"/>
</dbReference>
<evidence type="ECO:0000256" key="7">
    <source>
        <dbReference type="SAM" id="MobiDB-lite"/>
    </source>
</evidence>
<dbReference type="Gene3D" id="3.40.30.10">
    <property type="entry name" value="Glutaredoxin"/>
    <property type="match status" value="1"/>
</dbReference>
<dbReference type="GO" id="GO:0005886">
    <property type="term" value="C:plasma membrane"/>
    <property type="evidence" value="ECO:0007669"/>
    <property type="project" value="UniProtKB-SubCell"/>
</dbReference>
<feature type="transmembrane region" description="Helical" evidence="8">
    <location>
        <begin position="12"/>
        <end position="37"/>
    </location>
</feature>
<organism evidence="10 11">
    <name type="scientific">Murimonas intestini</name>
    <dbReference type="NCBI Taxonomy" id="1337051"/>
    <lineage>
        <taxon>Bacteria</taxon>
        <taxon>Bacillati</taxon>
        <taxon>Bacillota</taxon>
        <taxon>Clostridia</taxon>
        <taxon>Lachnospirales</taxon>
        <taxon>Lachnospiraceae</taxon>
        <taxon>Murimonas</taxon>
    </lineage>
</organism>
<reference evidence="10 11" key="1">
    <citation type="submission" date="2018-05" db="EMBL/GenBank/DDBJ databases">
        <authorList>
            <person name="Goeker M."/>
            <person name="Huntemann M."/>
            <person name="Clum A."/>
            <person name="Pillay M."/>
            <person name="Palaniappan K."/>
            <person name="Varghese N."/>
            <person name="Mikhailova N."/>
            <person name="Stamatis D."/>
            <person name="Reddy T."/>
            <person name="Daum C."/>
            <person name="Shapiro N."/>
            <person name="Ivanova N."/>
            <person name="Kyrpides N."/>
            <person name="Woyke T."/>
        </authorList>
    </citation>
    <scope>NUCLEOTIDE SEQUENCE [LARGE SCALE GENOMIC DNA]</scope>
    <source>
        <strain evidence="10 11">DSM 26524</strain>
    </source>
</reference>
<dbReference type="GO" id="GO:0016209">
    <property type="term" value="F:antioxidant activity"/>
    <property type="evidence" value="ECO:0007669"/>
    <property type="project" value="InterPro"/>
</dbReference>
<keyword evidence="3" id="KW-1003">Cell membrane</keyword>
<dbReference type="InterPro" id="IPR051790">
    <property type="entry name" value="Cytochrome_c-biogenesis_DsbD"/>
</dbReference>
<sequence>MNLTIETGVPVLTVFIQGLLSFFSPCILPLVPLYIGYLAGGMQTVSEDGTIHYPRKKVMLHTLFFIIGIGFAFVVLGLGFTALGQFFSGNKIWFVRIGGIIMILFGIYQLGILGKSNKIEQEHRLPFSIDKRTMGPVAALILGFIFSFAWTPCVGPVLASVLLMASSASSAAKGFLLIGVYLLGFVLPFLAVGLFTSTVLDFFKKHQKVIKYTVKIGGVLLIIMGIMTLTGWMNGLTGYLSSFGGGGSSAPVETQTETSRMTENMTEEITEALTEAPSTEAGTAASETSKETESSAALTPAPDFTLVDQNGDTHTLSDYKGKTVFLNFWATWCGPCQKEMPDIQALYEKYGMNEEDLVVLGVANPKTDDRPQNSDVDQESVKKFLEDNGYTYPVAMDTTGDVFSSYYISAFPTTFMIDKDGNVFGYVTGTLTADIMESIVQQTMEQKRTQ</sequence>
<dbReference type="InterPro" id="IPR003834">
    <property type="entry name" value="Cyt_c_assmbl_TM_dom"/>
</dbReference>
<protein>
    <submittedName>
        <fullName evidence="10">Cytochrome c biogenesis protein CcdA</fullName>
    </submittedName>
</protein>